<name>A0A2I0HJG2_PUNGR</name>
<keyword evidence="1" id="KW-0732">Signal</keyword>
<dbReference type="STRING" id="22663.A0A2I0HJG2"/>
<feature type="non-terminal residue" evidence="2">
    <location>
        <position position="50"/>
    </location>
</feature>
<sequence>MAKATATTFLHCAFVLFATASLIQAKKSQEDLKEVTHKVFFDVEIDGKPA</sequence>
<keyword evidence="3" id="KW-1185">Reference proteome</keyword>
<reference evidence="2 3" key="1">
    <citation type="submission" date="2017-11" db="EMBL/GenBank/DDBJ databases">
        <title>De-novo sequencing of pomegranate (Punica granatum L.) genome.</title>
        <authorList>
            <person name="Akparov Z."/>
            <person name="Amiraslanov A."/>
            <person name="Hajiyeva S."/>
            <person name="Abbasov M."/>
            <person name="Kaur K."/>
            <person name="Hamwieh A."/>
            <person name="Solovyev V."/>
            <person name="Salamov A."/>
            <person name="Braich B."/>
            <person name="Kosarev P."/>
            <person name="Mahmoud A."/>
            <person name="Hajiyev E."/>
            <person name="Babayeva S."/>
            <person name="Izzatullayeva V."/>
            <person name="Mammadov A."/>
            <person name="Mammadov A."/>
            <person name="Sharifova S."/>
            <person name="Ojaghi J."/>
            <person name="Eynullazada K."/>
            <person name="Bayramov B."/>
            <person name="Abdulazimova A."/>
            <person name="Shahmuradov I."/>
        </authorList>
    </citation>
    <scope>NUCLEOTIDE SEQUENCE [LARGE SCALE GENOMIC DNA]</scope>
    <source>
        <strain evidence="3">cv. AG2017</strain>
        <tissue evidence="2">Leaf</tissue>
    </source>
</reference>
<proteinExistence type="predicted"/>
<dbReference type="EMBL" id="PGOL01008273">
    <property type="protein sequence ID" value="PKI31857.1"/>
    <property type="molecule type" value="Genomic_DNA"/>
</dbReference>
<feature type="chain" id="PRO_5014125143" evidence="1">
    <location>
        <begin position="26"/>
        <end position="50"/>
    </location>
</feature>
<feature type="signal peptide" evidence="1">
    <location>
        <begin position="1"/>
        <end position="25"/>
    </location>
</feature>
<protein>
    <submittedName>
        <fullName evidence="2">Uncharacterized protein</fullName>
    </submittedName>
</protein>
<dbReference type="AlphaFoldDB" id="A0A2I0HJG2"/>
<comment type="caution">
    <text evidence="2">The sequence shown here is derived from an EMBL/GenBank/DDBJ whole genome shotgun (WGS) entry which is preliminary data.</text>
</comment>
<dbReference type="Proteomes" id="UP000233551">
    <property type="component" value="Unassembled WGS sequence"/>
</dbReference>
<accession>A0A2I0HJG2</accession>
<organism evidence="2 3">
    <name type="scientific">Punica granatum</name>
    <name type="common">Pomegranate</name>
    <dbReference type="NCBI Taxonomy" id="22663"/>
    <lineage>
        <taxon>Eukaryota</taxon>
        <taxon>Viridiplantae</taxon>
        <taxon>Streptophyta</taxon>
        <taxon>Embryophyta</taxon>
        <taxon>Tracheophyta</taxon>
        <taxon>Spermatophyta</taxon>
        <taxon>Magnoliopsida</taxon>
        <taxon>eudicotyledons</taxon>
        <taxon>Gunneridae</taxon>
        <taxon>Pentapetalae</taxon>
        <taxon>rosids</taxon>
        <taxon>malvids</taxon>
        <taxon>Myrtales</taxon>
        <taxon>Lythraceae</taxon>
        <taxon>Punica</taxon>
    </lineage>
</organism>
<evidence type="ECO:0000313" key="2">
    <source>
        <dbReference type="EMBL" id="PKI31857.1"/>
    </source>
</evidence>
<evidence type="ECO:0000256" key="1">
    <source>
        <dbReference type="SAM" id="SignalP"/>
    </source>
</evidence>
<gene>
    <name evidence="2" type="ORF">CRG98_047743</name>
</gene>
<evidence type="ECO:0000313" key="3">
    <source>
        <dbReference type="Proteomes" id="UP000233551"/>
    </source>
</evidence>